<reference evidence="1 2" key="1">
    <citation type="journal article" date="2017" name="Environ. Microbiol.">
        <title>Decay of the glycolytic pathway and adaptation to intranuclear parasitism within Enterocytozoonidae microsporidia.</title>
        <authorList>
            <person name="Wiredu Boakye D."/>
            <person name="Jaroenlak P."/>
            <person name="Prachumwat A."/>
            <person name="Williams T.A."/>
            <person name="Bateman K.S."/>
            <person name="Itsathitphaisarn O."/>
            <person name="Sritunyalucksana K."/>
            <person name="Paszkiewicz K.H."/>
            <person name="Moore K.A."/>
            <person name="Stentiford G.D."/>
            <person name="Williams B.A."/>
        </authorList>
    </citation>
    <scope>NUCLEOTIDE SEQUENCE [LARGE SCALE GENOMIC DNA]</scope>
    <source>
        <strain evidence="1 2">GB1</strain>
    </source>
</reference>
<sequence length="65" mass="7763">MKDETLKKIIFSDEVKINLFTNDEVRYVRHYPGERHYSKNILPTLKHGGRCVMVWGVYHIKMLVD</sequence>
<proteinExistence type="predicted"/>
<dbReference type="AlphaFoldDB" id="A0A1X0QE64"/>
<keyword evidence="2" id="KW-1185">Reference proteome</keyword>
<evidence type="ECO:0000313" key="1">
    <source>
        <dbReference type="EMBL" id="ORD97965.1"/>
    </source>
</evidence>
<dbReference type="GO" id="GO:0003676">
    <property type="term" value="F:nucleic acid binding"/>
    <property type="evidence" value="ECO:0007669"/>
    <property type="project" value="InterPro"/>
</dbReference>
<accession>A0A1X0QE64</accession>
<dbReference type="InterPro" id="IPR036397">
    <property type="entry name" value="RNaseH_sf"/>
</dbReference>
<evidence type="ECO:0000313" key="2">
    <source>
        <dbReference type="Proteomes" id="UP000192356"/>
    </source>
</evidence>
<name>A0A1X0QE64_9MICR</name>
<dbReference type="OrthoDB" id="2416077at2759"/>
<dbReference type="Proteomes" id="UP000192356">
    <property type="component" value="Unassembled WGS sequence"/>
</dbReference>
<dbReference type="Gene3D" id="3.30.420.10">
    <property type="entry name" value="Ribonuclease H-like superfamily/Ribonuclease H"/>
    <property type="match status" value="1"/>
</dbReference>
<dbReference type="EMBL" id="LVKB01000005">
    <property type="protein sequence ID" value="ORD97965.1"/>
    <property type="molecule type" value="Genomic_DNA"/>
</dbReference>
<protein>
    <submittedName>
        <fullName evidence="1">TC1A</fullName>
    </submittedName>
</protein>
<organism evidence="1 2">
    <name type="scientific">Hepatospora eriocheir</name>
    <dbReference type="NCBI Taxonomy" id="1081669"/>
    <lineage>
        <taxon>Eukaryota</taxon>
        <taxon>Fungi</taxon>
        <taxon>Fungi incertae sedis</taxon>
        <taxon>Microsporidia</taxon>
        <taxon>Hepatosporidae</taxon>
        <taxon>Hepatospora</taxon>
    </lineage>
</organism>
<comment type="caution">
    <text evidence="1">The sequence shown here is derived from an EMBL/GenBank/DDBJ whole genome shotgun (WGS) entry which is preliminary data.</text>
</comment>
<dbReference type="VEuPathDB" id="MicrosporidiaDB:A0H76_2875"/>
<gene>
    <name evidence="1" type="primary">TC1A</name>
    <name evidence="1" type="ORF">HERIO_221</name>
</gene>
<dbReference type="VEuPathDB" id="MicrosporidiaDB:HERIO_221"/>